<dbReference type="Gene3D" id="3.30.200.20">
    <property type="entry name" value="Phosphorylase Kinase, domain 1"/>
    <property type="match status" value="1"/>
</dbReference>
<evidence type="ECO:0000256" key="1">
    <source>
        <dbReference type="ARBA" id="ARBA00012513"/>
    </source>
</evidence>
<evidence type="ECO:0000313" key="11">
    <source>
        <dbReference type="EMBL" id="MFC4133348.1"/>
    </source>
</evidence>
<comment type="caution">
    <text evidence="11">The sequence shown here is derived from an EMBL/GenBank/DDBJ whole genome shotgun (WGS) entry which is preliminary data.</text>
</comment>
<dbReference type="PANTHER" id="PTHR43289">
    <property type="entry name" value="MITOGEN-ACTIVATED PROTEIN KINASE KINASE KINASE 20-RELATED"/>
    <property type="match status" value="1"/>
</dbReference>
<dbReference type="InterPro" id="IPR000719">
    <property type="entry name" value="Prot_kinase_dom"/>
</dbReference>
<dbReference type="InterPro" id="IPR008271">
    <property type="entry name" value="Ser/Thr_kinase_AS"/>
</dbReference>
<keyword evidence="12" id="KW-1185">Reference proteome</keyword>
<keyword evidence="2" id="KW-0723">Serine/threonine-protein kinase</keyword>
<keyword evidence="9" id="KW-0472">Membrane</keyword>
<dbReference type="Pfam" id="PF00069">
    <property type="entry name" value="Pkinase"/>
    <property type="match status" value="1"/>
</dbReference>
<dbReference type="SUPFAM" id="SSF56112">
    <property type="entry name" value="Protein kinase-like (PK-like)"/>
    <property type="match status" value="1"/>
</dbReference>
<dbReference type="InterPro" id="IPR011009">
    <property type="entry name" value="Kinase-like_dom_sf"/>
</dbReference>
<sequence length="452" mass="46996">MSAFSPGQRIHDRFTLRELIGRGGMSEVWRATDGVLGRPVAVKALDSSLAADPTLWQATLREARAIARIAHPNVAQVHDYGEVPTPSGHVPYLVMEYVEGVTLAERLRSGPLPPAEAATIAAQVAAGLAEAHRLGVVHRDVKPGNIMLTPAGVKILDFGIATLAHGPDSDGGRLIGTPTYAAPERMQRGGATTPAGDVYSLGVVLYEMLAGRPPRAYADWQQALATPTADVAPIDRPGVPPKLAALTMACLSADPNRRPAASALAGSLSASTTAAGAIPGTYAAGVARPAPASPPTMVAALPPEPARRSRLLPAFLITGGALAILLAIMLIYSFSDRSPKGPPQGAGTPTTATTSAGGPSPSPSTEESKAPGDLLDEIAAVVESAGLPNNRARDLNRRIDDIREKLDEEPEEAGGKVDDLRKKVTDFAEDGQLDTATAERLITLIDQLANSL</sequence>
<evidence type="ECO:0000256" key="2">
    <source>
        <dbReference type="ARBA" id="ARBA00022527"/>
    </source>
</evidence>
<feature type="binding site" evidence="7">
    <location>
        <position position="43"/>
    </location>
    <ligand>
        <name>ATP</name>
        <dbReference type="ChEBI" id="CHEBI:30616"/>
    </ligand>
</feature>
<evidence type="ECO:0000256" key="3">
    <source>
        <dbReference type="ARBA" id="ARBA00022679"/>
    </source>
</evidence>
<feature type="domain" description="Protein kinase" evidence="10">
    <location>
        <begin position="14"/>
        <end position="272"/>
    </location>
</feature>
<dbReference type="PROSITE" id="PS50011">
    <property type="entry name" value="PROTEIN_KINASE_DOM"/>
    <property type="match status" value="1"/>
</dbReference>
<feature type="compositionally biased region" description="Low complexity" evidence="8">
    <location>
        <begin position="343"/>
        <end position="365"/>
    </location>
</feature>
<dbReference type="InterPro" id="IPR017441">
    <property type="entry name" value="Protein_kinase_ATP_BS"/>
</dbReference>
<evidence type="ECO:0000256" key="7">
    <source>
        <dbReference type="PROSITE-ProRule" id="PRU10141"/>
    </source>
</evidence>
<dbReference type="CDD" id="cd14014">
    <property type="entry name" value="STKc_PknB_like"/>
    <property type="match status" value="1"/>
</dbReference>
<dbReference type="PROSITE" id="PS00108">
    <property type="entry name" value="PROTEIN_KINASE_ST"/>
    <property type="match status" value="1"/>
</dbReference>
<evidence type="ECO:0000256" key="5">
    <source>
        <dbReference type="ARBA" id="ARBA00022777"/>
    </source>
</evidence>
<gene>
    <name evidence="11" type="ORF">ACFOZ4_22285</name>
</gene>
<organism evidence="11 12">
    <name type="scientific">Hamadaea flava</name>
    <dbReference type="NCBI Taxonomy" id="1742688"/>
    <lineage>
        <taxon>Bacteria</taxon>
        <taxon>Bacillati</taxon>
        <taxon>Actinomycetota</taxon>
        <taxon>Actinomycetes</taxon>
        <taxon>Micromonosporales</taxon>
        <taxon>Micromonosporaceae</taxon>
        <taxon>Hamadaea</taxon>
    </lineage>
</organism>
<keyword evidence="3 11" id="KW-0808">Transferase</keyword>
<keyword evidence="5 11" id="KW-0418">Kinase</keyword>
<dbReference type="PROSITE" id="PS00107">
    <property type="entry name" value="PROTEIN_KINASE_ATP"/>
    <property type="match status" value="1"/>
</dbReference>
<evidence type="ECO:0000313" key="12">
    <source>
        <dbReference type="Proteomes" id="UP001595816"/>
    </source>
</evidence>
<proteinExistence type="predicted"/>
<reference evidence="12" key="1">
    <citation type="journal article" date="2019" name="Int. J. Syst. Evol. Microbiol.">
        <title>The Global Catalogue of Microorganisms (GCM) 10K type strain sequencing project: providing services to taxonomists for standard genome sequencing and annotation.</title>
        <authorList>
            <consortium name="The Broad Institute Genomics Platform"/>
            <consortium name="The Broad Institute Genome Sequencing Center for Infectious Disease"/>
            <person name="Wu L."/>
            <person name="Ma J."/>
        </authorList>
    </citation>
    <scope>NUCLEOTIDE SEQUENCE [LARGE SCALE GENOMIC DNA]</scope>
    <source>
        <strain evidence="12">CGMCC 4.7289</strain>
    </source>
</reference>
<evidence type="ECO:0000259" key="10">
    <source>
        <dbReference type="PROSITE" id="PS50011"/>
    </source>
</evidence>
<dbReference type="PANTHER" id="PTHR43289:SF6">
    <property type="entry name" value="SERINE_THREONINE-PROTEIN KINASE NEKL-3"/>
    <property type="match status" value="1"/>
</dbReference>
<keyword evidence="4 7" id="KW-0547">Nucleotide-binding</keyword>
<keyword evidence="6 7" id="KW-0067">ATP-binding</keyword>
<feature type="transmembrane region" description="Helical" evidence="9">
    <location>
        <begin position="311"/>
        <end position="332"/>
    </location>
</feature>
<name>A0ABV8LS25_9ACTN</name>
<keyword evidence="9" id="KW-1133">Transmembrane helix</keyword>
<dbReference type="Proteomes" id="UP001595816">
    <property type="component" value="Unassembled WGS sequence"/>
</dbReference>
<dbReference type="Gene3D" id="1.10.510.10">
    <property type="entry name" value="Transferase(Phosphotransferase) domain 1"/>
    <property type="match status" value="1"/>
</dbReference>
<dbReference type="GO" id="GO:0004674">
    <property type="term" value="F:protein serine/threonine kinase activity"/>
    <property type="evidence" value="ECO:0007669"/>
    <property type="project" value="UniProtKB-EC"/>
</dbReference>
<evidence type="ECO:0000256" key="8">
    <source>
        <dbReference type="SAM" id="MobiDB-lite"/>
    </source>
</evidence>
<evidence type="ECO:0000256" key="9">
    <source>
        <dbReference type="SAM" id="Phobius"/>
    </source>
</evidence>
<dbReference type="EC" id="2.7.11.1" evidence="1"/>
<dbReference type="EMBL" id="JBHSAY010000010">
    <property type="protein sequence ID" value="MFC4133348.1"/>
    <property type="molecule type" value="Genomic_DNA"/>
</dbReference>
<accession>A0ABV8LS25</accession>
<protein>
    <recommendedName>
        <fullName evidence="1">non-specific serine/threonine protein kinase</fullName>
        <ecNumber evidence="1">2.7.11.1</ecNumber>
    </recommendedName>
</protein>
<dbReference type="RefSeq" id="WP_253760853.1">
    <property type="nucleotide sequence ID" value="NZ_JAMZDZ010000001.1"/>
</dbReference>
<dbReference type="SMART" id="SM00220">
    <property type="entry name" value="S_TKc"/>
    <property type="match status" value="1"/>
</dbReference>
<keyword evidence="9" id="KW-0812">Transmembrane</keyword>
<evidence type="ECO:0000256" key="6">
    <source>
        <dbReference type="ARBA" id="ARBA00022840"/>
    </source>
</evidence>
<evidence type="ECO:0000256" key="4">
    <source>
        <dbReference type="ARBA" id="ARBA00022741"/>
    </source>
</evidence>
<feature type="region of interest" description="Disordered" evidence="8">
    <location>
        <begin position="339"/>
        <end position="370"/>
    </location>
</feature>